<dbReference type="InParanoid" id="A0A0C3AJW5"/>
<feature type="chain" id="PRO_5002175370" evidence="1">
    <location>
        <begin position="21"/>
        <end position="110"/>
    </location>
</feature>
<accession>A0A0C3AJW5</accession>
<proteinExistence type="predicted"/>
<reference evidence="3" key="2">
    <citation type="submission" date="2015-01" db="EMBL/GenBank/DDBJ databases">
        <title>Evolutionary Origins and Diversification of the Mycorrhizal Mutualists.</title>
        <authorList>
            <consortium name="DOE Joint Genome Institute"/>
            <consortium name="Mycorrhizal Genomics Consortium"/>
            <person name="Kohler A."/>
            <person name="Kuo A."/>
            <person name="Nagy L.G."/>
            <person name="Floudas D."/>
            <person name="Copeland A."/>
            <person name="Barry K.W."/>
            <person name="Cichocki N."/>
            <person name="Veneault-Fourrey C."/>
            <person name="LaButti K."/>
            <person name="Lindquist E.A."/>
            <person name="Lipzen A."/>
            <person name="Lundell T."/>
            <person name="Morin E."/>
            <person name="Murat C."/>
            <person name="Riley R."/>
            <person name="Ohm R."/>
            <person name="Sun H."/>
            <person name="Tunlid A."/>
            <person name="Henrissat B."/>
            <person name="Grigoriev I.V."/>
            <person name="Hibbett D.S."/>
            <person name="Martin F."/>
        </authorList>
    </citation>
    <scope>NUCLEOTIDE SEQUENCE [LARGE SCALE GENOMIC DNA]</scope>
    <source>
        <strain evidence="3">Foug A</strain>
    </source>
</reference>
<dbReference type="AlphaFoldDB" id="A0A0C3AJW5"/>
<protein>
    <submittedName>
        <fullName evidence="2">Uncharacterized protein</fullName>
    </submittedName>
</protein>
<name>A0A0C3AJW5_9AGAM</name>
<dbReference type="HOGENOM" id="CLU_2172559_0_0_1"/>
<sequence>MRGDVTFSSFGLTFLTELLAGRYGTISPGTVESECATSYRVPHCTGHQGKNSLALEAFGGFLMQHDITVQIAGFIDTTNSHKWTGAQSAPRDNIGEIWTSGIFIDRYPAA</sequence>
<evidence type="ECO:0000256" key="1">
    <source>
        <dbReference type="SAM" id="SignalP"/>
    </source>
</evidence>
<gene>
    <name evidence="2" type="ORF">SCLCIDRAFT_1212365</name>
</gene>
<keyword evidence="1" id="KW-0732">Signal</keyword>
<dbReference type="Proteomes" id="UP000053989">
    <property type="component" value="Unassembled WGS sequence"/>
</dbReference>
<reference evidence="2 3" key="1">
    <citation type="submission" date="2014-04" db="EMBL/GenBank/DDBJ databases">
        <authorList>
            <consortium name="DOE Joint Genome Institute"/>
            <person name="Kuo A."/>
            <person name="Kohler A."/>
            <person name="Nagy L.G."/>
            <person name="Floudas D."/>
            <person name="Copeland A."/>
            <person name="Barry K.W."/>
            <person name="Cichocki N."/>
            <person name="Veneault-Fourrey C."/>
            <person name="LaButti K."/>
            <person name="Lindquist E.A."/>
            <person name="Lipzen A."/>
            <person name="Lundell T."/>
            <person name="Morin E."/>
            <person name="Murat C."/>
            <person name="Sun H."/>
            <person name="Tunlid A."/>
            <person name="Henrissat B."/>
            <person name="Grigoriev I.V."/>
            <person name="Hibbett D.S."/>
            <person name="Martin F."/>
            <person name="Nordberg H.P."/>
            <person name="Cantor M.N."/>
            <person name="Hua S.X."/>
        </authorList>
    </citation>
    <scope>NUCLEOTIDE SEQUENCE [LARGE SCALE GENOMIC DNA]</scope>
    <source>
        <strain evidence="2 3">Foug A</strain>
    </source>
</reference>
<evidence type="ECO:0000313" key="3">
    <source>
        <dbReference type="Proteomes" id="UP000053989"/>
    </source>
</evidence>
<feature type="signal peptide" evidence="1">
    <location>
        <begin position="1"/>
        <end position="20"/>
    </location>
</feature>
<dbReference type="EMBL" id="KN822023">
    <property type="protein sequence ID" value="KIM65227.1"/>
    <property type="molecule type" value="Genomic_DNA"/>
</dbReference>
<keyword evidence="3" id="KW-1185">Reference proteome</keyword>
<organism evidence="2 3">
    <name type="scientific">Scleroderma citrinum Foug A</name>
    <dbReference type="NCBI Taxonomy" id="1036808"/>
    <lineage>
        <taxon>Eukaryota</taxon>
        <taxon>Fungi</taxon>
        <taxon>Dikarya</taxon>
        <taxon>Basidiomycota</taxon>
        <taxon>Agaricomycotina</taxon>
        <taxon>Agaricomycetes</taxon>
        <taxon>Agaricomycetidae</taxon>
        <taxon>Boletales</taxon>
        <taxon>Sclerodermatineae</taxon>
        <taxon>Sclerodermataceae</taxon>
        <taxon>Scleroderma</taxon>
    </lineage>
</organism>
<evidence type="ECO:0000313" key="2">
    <source>
        <dbReference type="EMBL" id="KIM65227.1"/>
    </source>
</evidence>